<gene>
    <name evidence="2" type="ORF">BSTOLATCC_MIC37863</name>
</gene>
<name>A0AAU9JDY6_9CILI</name>
<feature type="coiled-coil region" evidence="1">
    <location>
        <begin position="5"/>
        <end position="32"/>
    </location>
</feature>
<comment type="caution">
    <text evidence="2">The sequence shown here is derived from an EMBL/GenBank/DDBJ whole genome shotgun (WGS) entry which is preliminary data.</text>
</comment>
<dbReference type="PANTHER" id="PTHR47026:SF2">
    <property type="entry name" value="FLAGELLAR ASSOCIATED PROTEIN"/>
    <property type="match status" value="1"/>
</dbReference>
<dbReference type="Proteomes" id="UP001162131">
    <property type="component" value="Unassembled WGS sequence"/>
</dbReference>
<proteinExistence type="predicted"/>
<evidence type="ECO:0000256" key="1">
    <source>
        <dbReference type="SAM" id="Coils"/>
    </source>
</evidence>
<organism evidence="2 3">
    <name type="scientific">Blepharisma stoltei</name>
    <dbReference type="NCBI Taxonomy" id="1481888"/>
    <lineage>
        <taxon>Eukaryota</taxon>
        <taxon>Sar</taxon>
        <taxon>Alveolata</taxon>
        <taxon>Ciliophora</taxon>
        <taxon>Postciliodesmatophora</taxon>
        <taxon>Heterotrichea</taxon>
        <taxon>Heterotrichida</taxon>
        <taxon>Blepharismidae</taxon>
        <taxon>Blepharisma</taxon>
    </lineage>
</organism>
<dbReference type="AlphaFoldDB" id="A0AAU9JDY6"/>
<feature type="coiled-coil region" evidence="1">
    <location>
        <begin position="179"/>
        <end position="228"/>
    </location>
</feature>
<evidence type="ECO:0000313" key="2">
    <source>
        <dbReference type="EMBL" id="CAG9325117.1"/>
    </source>
</evidence>
<dbReference type="PANTHER" id="PTHR47026">
    <property type="entry name" value="PIGMENTOSA GTPASE REGULATOR-LIKE PROTEIN, PUTATIVE-RELATED"/>
    <property type="match status" value="1"/>
</dbReference>
<keyword evidence="1" id="KW-0175">Coiled coil</keyword>
<dbReference type="EMBL" id="CAJZBQ010000037">
    <property type="protein sequence ID" value="CAG9325117.1"/>
    <property type="molecule type" value="Genomic_DNA"/>
</dbReference>
<keyword evidence="3" id="KW-1185">Reference proteome</keyword>
<reference evidence="2" key="1">
    <citation type="submission" date="2021-09" db="EMBL/GenBank/DDBJ databases">
        <authorList>
            <consortium name="AG Swart"/>
            <person name="Singh M."/>
            <person name="Singh A."/>
            <person name="Seah K."/>
            <person name="Emmerich C."/>
        </authorList>
    </citation>
    <scope>NUCLEOTIDE SEQUENCE</scope>
    <source>
        <strain evidence="2">ATCC30299</strain>
    </source>
</reference>
<sequence length="240" mass="28745">MSQDNHSFQENLENLQTQIRECEQAFKFAEAEQLKQQMIRLTNNESASRIQNTKTSHEAEQMEIEDNHLMEFQNINNAWEARIKEQRDYADQEINSMMSKHERDKVQEEAKLESLIPLKPKYSSELLNMIKIEEGLVRQKSYGEAHSVQQRISMLMMRENENWEKERKRKIKQHITHLENKQAIELQALRTRLRCAEDELNKSRIVELETLLQKYHNIKKDLHNYQVQEINRLKATKTLI</sequence>
<accession>A0AAU9JDY6</accession>
<evidence type="ECO:0000313" key="3">
    <source>
        <dbReference type="Proteomes" id="UP001162131"/>
    </source>
</evidence>
<protein>
    <submittedName>
        <fullName evidence="2">Uncharacterized protein</fullName>
    </submittedName>
</protein>